<feature type="compositionally biased region" description="Low complexity" evidence="1">
    <location>
        <begin position="88"/>
        <end position="104"/>
    </location>
</feature>
<dbReference type="InterPro" id="IPR026248">
    <property type="entry name" value="Fyv8"/>
</dbReference>
<evidence type="ECO:0000256" key="1">
    <source>
        <dbReference type="SAM" id="MobiDB-lite"/>
    </source>
</evidence>
<keyword evidence="3" id="KW-1185">Reference proteome</keyword>
<dbReference type="EMBL" id="HE806317">
    <property type="protein sequence ID" value="CCH59583.1"/>
    <property type="molecule type" value="Genomic_DNA"/>
</dbReference>
<dbReference type="RefSeq" id="XP_004179102.1">
    <property type="nucleotide sequence ID" value="XM_004179054.1"/>
</dbReference>
<feature type="compositionally biased region" description="Basic and acidic residues" evidence="1">
    <location>
        <begin position="361"/>
        <end position="377"/>
    </location>
</feature>
<sequence>MSDNIGRKKSYRWVSASTASYDGADWDSSDEESNSISRNNTINKLPELPKLGYASTPANQIETIIENDIEETKTQSEIAHDNIDNTFTNESYNNSNCNSTSNCEQDQDIPIKPEPLKRRPQPLKSSATHNTSIPERKHSNLQETQHVKEDLDSLMNQISDEMNNEIPSGVEVNPNNYNDIPQESDEFSVSKEGYFSKFVDSDGEDDKYDLDNDNTTKDDDNDNTQIGKYKEKDFRSRLVPDDDLESTKSMSYVIGDEAQFVAQPEQEQEKEKEQGQEIQPQAQIQPQEIQDNLKEINENVYSSSHNNSYEDAKIGKHPTNNRNDDVENYSPVNRSMVPSNTFIDEKEKGIDSATDKNVISPKKEEEETDSEFAHESFLDTYGNSSDSDDADANQSDNYIDEQQLNSTTQQGYQEPVNEPVQQGLQNLDSPSKNNILRHTSKTNLQYKSGYSSEENTENNDQLTTNNEDEYFNDDTLSYTESIKYSPSQQQQQRLSPRNIRRDSSDEDVFKFKDIKRESILETSDEDKKENSENELDSDNNLIRPSKSGYFKKMVDSDDSDSPANQIYDSSEEEDFIERDTMNDIDKEETDKEGNKARETSVSNVRNNSNKTMEDSTSKVSEPTNSVINFDSSDEDIDTDIERMNSSEESDVDVHFTSKEKENDGKEIKSPNIGLEDTKDDSLIDDEHMEHDTSSRKSSKEVDGEPWKPDTDEFRSQFVQDTSNNPPPGYVYDGEGNLIDLTPASMKNTRVVSTYTDVTSQWNAFPSNGGEEVATIRDTATIYDNNTIYNVPGLISNQSNLPPLPADASIVAATAQAEVDSAGTKTAPPSITPLDTTFTQPKAPTAISTPTVDTPLTSSTTIKSGSPSKSGRAGSVIDTPHSKSNATLSSVPMAKSELSTNSLDPVLSGEKPSETQFKEVFHSPESSSNDLIKLAQSNVVPYLDMNKVLSSTISHPSKLKQLNQYQEQLQSYDSGIQIWIKQTMKTNANAEDEFVFKDYKVSHHVRDAYAHADELSKRHTVSVSNTVDSVTHNVNHLKKKVFMHSMNINSKKLFTSIGKKNCNGTLISTCSLVVNSFIYSEIPLINYIYIWVRSFLYGYF</sequence>
<feature type="compositionally biased region" description="Basic and acidic residues" evidence="1">
    <location>
        <begin position="134"/>
        <end position="144"/>
    </location>
</feature>
<feature type="compositionally biased region" description="Polar residues" evidence="1">
    <location>
        <begin position="419"/>
        <end position="465"/>
    </location>
</feature>
<dbReference type="OMA" id="GIQTWIN"/>
<feature type="region of interest" description="Disordered" evidence="1">
    <location>
        <begin position="165"/>
        <end position="711"/>
    </location>
</feature>
<feature type="compositionally biased region" description="Polar residues" evidence="1">
    <location>
        <begin position="474"/>
        <end position="487"/>
    </location>
</feature>
<organism evidence="2 3">
    <name type="scientific">Henningerozyma blattae (strain ATCC 34711 / CBS 6284 / DSM 70876 / NBRC 10599 / NRRL Y-10934 / UCD 77-7)</name>
    <name type="common">Yeast</name>
    <name type="synonym">Tetrapisispora blattae</name>
    <dbReference type="NCBI Taxonomy" id="1071380"/>
    <lineage>
        <taxon>Eukaryota</taxon>
        <taxon>Fungi</taxon>
        <taxon>Dikarya</taxon>
        <taxon>Ascomycota</taxon>
        <taxon>Saccharomycotina</taxon>
        <taxon>Saccharomycetes</taxon>
        <taxon>Saccharomycetales</taxon>
        <taxon>Saccharomycetaceae</taxon>
        <taxon>Henningerozyma</taxon>
    </lineage>
</organism>
<reference evidence="2 3" key="1">
    <citation type="journal article" date="2011" name="Proc. Natl. Acad. Sci. U.S.A.">
        <title>Evolutionary erosion of yeast sex chromosomes by mating-type switching accidents.</title>
        <authorList>
            <person name="Gordon J.L."/>
            <person name="Armisen D."/>
            <person name="Proux-Wera E."/>
            <person name="Oheigeartaigh S.S."/>
            <person name="Byrne K.P."/>
            <person name="Wolfe K.H."/>
        </authorList>
    </citation>
    <scope>NUCLEOTIDE SEQUENCE [LARGE SCALE GENOMIC DNA]</scope>
    <source>
        <strain evidence="3">ATCC 34711 / CBS 6284 / DSM 70876 / NBRC 10599 / NRRL Y-10934 / UCD 77-7</strain>
    </source>
</reference>
<feature type="compositionally biased region" description="Acidic residues" evidence="1">
    <location>
        <begin position="24"/>
        <end position="33"/>
    </location>
</feature>
<dbReference type="InParanoid" id="I2GZN1"/>
<feature type="compositionally biased region" description="Polar residues" evidence="1">
    <location>
        <begin position="123"/>
        <end position="133"/>
    </location>
</feature>
<feature type="compositionally biased region" description="Polar residues" evidence="1">
    <location>
        <begin position="599"/>
        <end position="610"/>
    </location>
</feature>
<feature type="compositionally biased region" description="Polar residues" evidence="1">
    <location>
        <begin position="822"/>
        <end position="868"/>
    </location>
</feature>
<evidence type="ECO:0008006" key="4">
    <source>
        <dbReference type="Google" id="ProtNLM"/>
    </source>
</evidence>
<protein>
    <recommendedName>
        <fullName evidence="4">Protein FYV8</fullName>
    </recommendedName>
</protein>
<gene>
    <name evidence="2" type="primary">TBLA0B07670</name>
    <name evidence="2" type="ORF">TBLA_0B07670</name>
</gene>
<feature type="compositionally biased region" description="Basic and acidic residues" evidence="1">
    <location>
        <begin position="343"/>
        <end position="354"/>
    </location>
</feature>
<feature type="compositionally biased region" description="Low complexity" evidence="1">
    <location>
        <begin position="276"/>
        <end position="290"/>
    </location>
</feature>
<feature type="region of interest" description="Disordered" evidence="1">
    <location>
        <begin position="20"/>
        <end position="55"/>
    </location>
</feature>
<feature type="compositionally biased region" description="Basic and acidic residues" evidence="1">
    <location>
        <begin position="577"/>
        <end position="598"/>
    </location>
</feature>
<dbReference type="eggNOG" id="ENOG502QPM9">
    <property type="taxonomic scope" value="Eukaryota"/>
</dbReference>
<feature type="region of interest" description="Disordered" evidence="1">
    <location>
        <begin position="72"/>
        <end position="144"/>
    </location>
</feature>
<feature type="compositionally biased region" description="Acidic residues" evidence="1">
    <location>
        <begin position="201"/>
        <end position="212"/>
    </location>
</feature>
<dbReference type="GeneID" id="14494616"/>
<feature type="compositionally biased region" description="Basic and acidic residues" evidence="1">
    <location>
        <begin position="499"/>
        <end position="531"/>
    </location>
</feature>
<feature type="compositionally biased region" description="Polar residues" evidence="1">
    <location>
        <begin position="400"/>
        <end position="412"/>
    </location>
</feature>
<feature type="region of interest" description="Disordered" evidence="1">
    <location>
        <begin position="821"/>
        <end position="896"/>
    </location>
</feature>
<feature type="compositionally biased region" description="Basic and acidic residues" evidence="1">
    <location>
        <begin position="675"/>
        <end position="711"/>
    </location>
</feature>
<dbReference type="STRING" id="1071380.I2GZN1"/>
<feature type="compositionally biased region" description="Polar residues" evidence="1">
    <location>
        <begin position="34"/>
        <end position="43"/>
    </location>
</feature>
<feature type="compositionally biased region" description="Basic and acidic residues" evidence="1">
    <location>
        <begin position="639"/>
        <end position="668"/>
    </location>
</feature>
<dbReference type="OrthoDB" id="4081733at2759"/>
<evidence type="ECO:0000313" key="3">
    <source>
        <dbReference type="Proteomes" id="UP000002866"/>
    </source>
</evidence>
<feature type="compositionally biased region" description="Basic and acidic residues" evidence="1">
    <location>
        <begin position="228"/>
        <end position="240"/>
    </location>
</feature>
<proteinExistence type="predicted"/>
<dbReference type="HOGENOM" id="CLU_009686_0_0_1"/>
<dbReference type="Proteomes" id="UP000002866">
    <property type="component" value="Chromosome 2"/>
</dbReference>
<dbReference type="PRINTS" id="PR02076">
    <property type="entry name" value="PROTEINFYV8"/>
</dbReference>
<feature type="compositionally biased region" description="Polar residues" evidence="1">
    <location>
        <begin position="330"/>
        <end position="342"/>
    </location>
</feature>
<dbReference type="KEGG" id="tbl:TBLA_0B07670"/>
<dbReference type="FunCoup" id="I2GZN1">
    <property type="interactions" value="125"/>
</dbReference>
<evidence type="ECO:0000313" key="2">
    <source>
        <dbReference type="EMBL" id="CCH59583.1"/>
    </source>
</evidence>
<feature type="compositionally biased region" description="Basic and acidic residues" evidence="1">
    <location>
        <begin position="72"/>
        <end position="83"/>
    </location>
</feature>
<feature type="compositionally biased region" description="Polar residues" evidence="1">
    <location>
        <begin position="617"/>
        <end position="629"/>
    </location>
</feature>
<name>I2GZN1_HENB6</name>
<accession>I2GZN1</accession>
<dbReference type="AlphaFoldDB" id="I2GZN1"/>